<feature type="region of interest" description="Disordered" evidence="1">
    <location>
        <begin position="1"/>
        <end position="129"/>
    </location>
</feature>
<gene>
    <name evidence="2" type="ORF">PV09_07808</name>
</gene>
<dbReference type="GeneID" id="27315781"/>
<dbReference type="HOGENOM" id="CLU_111687_0_0_1"/>
<dbReference type="InParanoid" id="A0A0D1XEK4"/>
<feature type="compositionally biased region" description="Basic and acidic residues" evidence="1">
    <location>
        <begin position="108"/>
        <end position="123"/>
    </location>
</feature>
<proteinExistence type="predicted"/>
<organism evidence="2 3">
    <name type="scientific">Verruconis gallopava</name>
    <dbReference type="NCBI Taxonomy" id="253628"/>
    <lineage>
        <taxon>Eukaryota</taxon>
        <taxon>Fungi</taxon>
        <taxon>Dikarya</taxon>
        <taxon>Ascomycota</taxon>
        <taxon>Pezizomycotina</taxon>
        <taxon>Dothideomycetes</taxon>
        <taxon>Pleosporomycetidae</taxon>
        <taxon>Venturiales</taxon>
        <taxon>Sympoventuriaceae</taxon>
        <taxon>Verruconis</taxon>
    </lineage>
</organism>
<keyword evidence="3" id="KW-1185">Reference proteome</keyword>
<evidence type="ECO:0000256" key="1">
    <source>
        <dbReference type="SAM" id="MobiDB-lite"/>
    </source>
</evidence>
<evidence type="ECO:0000313" key="2">
    <source>
        <dbReference type="EMBL" id="KIW00611.1"/>
    </source>
</evidence>
<accession>A0A0D1XEK4</accession>
<evidence type="ECO:0000313" key="3">
    <source>
        <dbReference type="Proteomes" id="UP000053259"/>
    </source>
</evidence>
<protein>
    <submittedName>
        <fullName evidence="2">Uncharacterized protein</fullName>
    </submittedName>
</protein>
<name>A0A0D1XEK4_9PEZI</name>
<sequence>MDSLDFKETRFGTHTSTEPYSGGHPKRKSGTIGGAGHGNKSAPKTNMDEYDNSELRFGSHNNTEPYSGGHHVHKSGSVGGAGFGNKTGTWGEDSRMGKVMEKIGQMTHNEDMVEKGRAKREAKGFLSGG</sequence>
<feature type="compositionally biased region" description="Basic and acidic residues" evidence="1">
    <location>
        <begin position="92"/>
        <end position="101"/>
    </location>
</feature>
<dbReference type="VEuPathDB" id="FungiDB:PV09_07808"/>
<dbReference type="OrthoDB" id="203279at2759"/>
<dbReference type="STRING" id="253628.A0A0D1XEK4"/>
<feature type="non-terminal residue" evidence="2">
    <location>
        <position position="1"/>
    </location>
</feature>
<dbReference type="EMBL" id="KN847561">
    <property type="protein sequence ID" value="KIW00611.1"/>
    <property type="molecule type" value="Genomic_DNA"/>
</dbReference>
<reference evidence="2 3" key="1">
    <citation type="submission" date="2015-01" db="EMBL/GenBank/DDBJ databases">
        <title>The Genome Sequence of Ochroconis gallopava CBS43764.</title>
        <authorList>
            <consortium name="The Broad Institute Genomics Platform"/>
            <person name="Cuomo C."/>
            <person name="de Hoog S."/>
            <person name="Gorbushina A."/>
            <person name="Stielow B."/>
            <person name="Teixiera M."/>
            <person name="Abouelleil A."/>
            <person name="Chapman S.B."/>
            <person name="Priest M."/>
            <person name="Young S.K."/>
            <person name="Wortman J."/>
            <person name="Nusbaum C."/>
            <person name="Birren B."/>
        </authorList>
    </citation>
    <scope>NUCLEOTIDE SEQUENCE [LARGE SCALE GENOMIC DNA]</scope>
    <source>
        <strain evidence="2 3">CBS 43764</strain>
    </source>
</reference>
<dbReference type="AlphaFoldDB" id="A0A0D1XEK4"/>
<dbReference type="RefSeq" id="XP_016210480.1">
    <property type="nucleotide sequence ID" value="XM_016361620.1"/>
</dbReference>
<dbReference type="Proteomes" id="UP000053259">
    <property type="component" value="Unassembled WGS sequence"/>
</dbReference>
<feature type="compositionally biased region" description="Basic and acidic residues" evidence="1">
    <location>
        <begin position="1"/>
        <end position="11"/>
    </location>
</feature>